<organism evidence="1 2">
    <name type="scientific">Companilactobacillus versmoldensis DSM 14857 = KCTC 3814</name>
    <dbReference type="NCBI Taxonomy" id="1423815"/>
    <lineage>
        <taxon>Bacteria</taxon>
        <taxon>Bacillati</taxon>
        <taxon>Bacillota</taxon>
        <taxon>Bacilli</taxon>
        <taxon>Lactobacillales</taxon>
        <taxon>Lactobacillaceae</taxon>
        <taxon>Companilactobacillus</taxon>
    </lineage>
</organism>
<evidence type="ECO:0000313" key="1">
    <source>
        <dbReference type="EMBL" id="KRL67218.1"/>
    </source>
</evidence>
<dbReference type="STRING" id="1423815.FC27_GL002065"/>
<dbReference type="Proteomes" id="UP000051647">
    <property type="component" value="Unassembled WGS sequence"/>
</dbReference>
<dbReference type="EMBL" id="AZFA01000007">
    <property type="protein sequence ID" value="KRL67218.1"/>
    <property type="molecule type" value="Genomic_DNA"/>
</dbReference>
<protein>
    <submittedName>
        <fullName evidence="1">Uncharacterized protein</fullName>
    </submittedName>
</protein>
<reference evidence="1 2" key="1">
    <citation type="journal article" date="2015" name="Genome Announc.">
        <title>Expanding the biotechnology potential of lactobacilli through comparative genomics of 213 strains and associated genera.</title>
        <authorList>
            <person name="Sun Z."/>
            <person name="Harris H.M."/>
            <person name="McCann A."/>
            <person name="Guo C."/>
            <person name="Argimon S."/>
            <person name="Zhang W."/>
            <person name="Yang X."/>
            <person name="Jeffery I.B."/>
            <person name="Cooney J.C."/>
            <person name="Kagawa T.F."/>
            <person name="Liu W."/>
            <person name="Song Y."/>
            <person name="Salvetti E."/>
            <person name="Wrobel A."/>
            <person name="Rasinkangas P."/>
            <person name="Parkhill J."/>
            <person name="Rea M.C."/>
            <person name="O'Sullivan O."/>
            <person name="Ritari J."/>
            <person name="Douillard F.P."/>
            <person name="Paul Ross R."/>
            <person name="Yang R."/>
            <person name="Briner A.E."/>
            <person name="Felis G.E."/>
            <person name="de Vos W.M."/>
            <person name="Barrangou R."/>
            <person name="Klaenhammer T.R."/>
            <person name="Caufield P.W."/>
            <person name="Cui Y."/>
            <person name="Zhang H."/>
            <person name="O'Toole P.W."/>
        </authorList>
    </citation>
    <scope>NUCLEOTIDE SEQUENCE [LARGE SCALE GENOMIC DNA]</scope>
    <source>
        <strain evidence="1 2">DSM 14857</strain>
    </source>
</reference>
<gene>
    <name evidence="1" type="ORF">FC27_GL002065</name>
</gene>
<proteinExistence type="predicted"/>
<sequence length="273" mass="31758">MAIMLFLLTLWGCSHKVIGKHLSLQESAEFEKVFSDGIPHKLTGDFYRAELVQEAFEDDAFYKMIVTKDALRVQKYGQTSSQVIHEGFRHHQAYNNTWILQDGRDLKYYKAVLENDKDVSISDGMEDYQQAVDSKMLERYSHKKPDSSFGLTTKEIAGRYYISEDDFTRYYEFDWDEENPVLSNFSFWKINQDGTESILKNYNLITVKKGRYTFHTTGKDDYTTLAKIGPDELQDAETGEKFTVFCGEKSPKEQVWQMFNIKLKIPSNQKGLT</sequence>
<dbReference type="AlphaFoldDB" id="A0A0R1SL35"/>
<dbReference type="PATRIC" id="fig|1423815.3.peg.2119"/>
<name>A0A0R1SL35_9LACO</name>
<accession>A0A0R1SL35</accession>
<comment type="caution">
    <text evidence="1">The sequence shown here is derived from an EMBL/GenBank/DDBJ whole genome shotgun (WGS) entry which is preliminary data.</text>
</comment>
<evidence type="ECO:0000313" key="2">
    <source>
        <dbReference type="Proteomes" id="UP000051647"/>
    </source>
</evidence>
<keyword evidence="2" id="KW-1185">Reference proteome</keyword>